<dbReference type="OrthoDB" id="151166at2"/>
<proteinExistence type="inferred from homology"/>
<dbReference type="PANTHER" id="PTHR36175">
    <property type="entry name" value="CYANOPHYCINASE"/>
    <property type="match status" value="1"/>
</dbReference>
<evidence type="ECO:0000256" key="1">
    <source>
        <dbReference type="ARBA" id="ARBA00006534"/>
    </source>
</evidence>
<protein>
    <submittedName>
        <fullName evidence="5">Cyanophycinase</fullName>
    </submittedName>
</protein>
<name>A0A1M4TDQ6_9ACTN</name>
<evidence type="ECO:0000256" key="3">
    <source>
        <dbReference type="ARBA" id="ARBA00022801"/>
    </source>
</evidence>
<organism evidence="5 6">
    <name type="scientific">Ferrithrix thermotolerans DSM 19514</name>
    <dbReference type="NCBI Taxonomy" id="1121881"/>
    <lineage>
        <taxon>Bacteria</taxon>
        <taxon>Bacillati</taxon>
        <taxon>Actinomycetota</taxon>
        <taxon>Acidimicrobiia</taxon>
        <taxon>Acidimicrobiales</taxon>
        <taxon>Acidimicrobiaceae</taxon>
        <taxon>Ferrithrix</taxon>
    </lineage>
</organism>
<dbReference type="Pfam" id="PF03575">
    <property type="entry name" value="Peptidase_S51"/>
    <property type="match status" value="1"/>
</dbReference>
<dbReference type="EMBL" id="FQUL01000005">
    <property type="protein sequence ID" value="SHE42505.1"/>
    <property type="molecule type" value="Genomic_DNA"/>
</dbReference>
<dbReference type="GO" id="GO:0006508">
    <property type="term" value="P:proteolysis"/>
    <property type="evidence" value="ECO:0007669"/>
    <property type="project" value="UniProtKB-KW"/>
</dbReference>
<dbReference type="InterPro" id="IPR029062">
    <property type="entry name" value="Class_I_gatase-like"/>
</dbReference>
<keyword evidence="6" id="KW-1185">Reference proteome</keyword>
<sequence length="241" mass="25897">MNEENPTGVLCLVGGGEWRGDCVELDQELLRYSRGDEVLVLPTAAAYELPERAVATAKAHFFELDASVRGVMVLDRSDAMNRRYADEVAESSFIYLSGGSPLHLRSVLKDSLVWGAMLYAYKKGAVLAGSSAGAMVLSDPMADPRGGAFTVGLGLISPVAFVPHFDNYPAERRERTLRLAPPGIPVLGVAEGAAVMRMPDGSLREIGKKAAEVFLDGKATELEALAENMKVDVSQAAIYRH</sequence>
<reference evidence="6" key="1">
    <citation type="submission" date="2016-11" db="EMBL/GenBank/DDBJ databases">
        <authorList>
            <person name="Varghese N."/>
            <person name="Submissions S."/>
        </authorList>
    </citation>
    <scope>NUCLEOTIDE SEQUENCE [LARGE SCALE GENOMIC DNA]</scope>
    <source>
        <strain evidence="6">DSM 19514</strain>
    </source>
</reference>
<dbReference type="Proteomes" id="UP000184295">
    <property type="component" value="Unassembled WGS sequence"/>
</dbReference>
<evidence type="ECO:0000313" key="5">
    <source>
        <dbReference type="EMBL" id="SHE42505.1"/>
    </source>
</evidence>
<evidence type="ECO:0000313" key="6">
    <source>
        <dbReference type="Proteomes" id="UP000184295"/>
    </source>
</evidence>
<evidence type="ECO:0000256" key="4">
    <source>
        <dbReference type="ARBA" id="ARBA00022825"/>
    </source>
</evidence>
<gene>
    <name evidence="5" type="ORF">SAMN02745225_00568</name>
</gene>
<dbReference type="Gene3D" id="3.40.50.880">
    <property type="match status" value="1"/>
</dbReference>
<dbReference type="GO" id="GO:0008236">
    <property type="term" value="F:serine-type peptidase activity"/>
    <property type="evidence" value="ECO:0007669"/>
    <property type="project" value="UniProtKB-KW"/>
</dbReference>
<dbReference type="PANTHER" id="PTHR36175:SF1">
    <property type="entry name" value="CYANOPHYCINASE"/>
    <property type="match status" value="1"/>
</dbReference>
<dbReference type="RefSeq" id="WP_072788552.1">
    <property type="nucleotide sequence ID" value="NZ_FQUL01000005.1"/>
</dbReference>
<dbReference type="CDD" id="cd03129">
    <property type="entry name" value="GAT1_Peptidase_E_like"/>
    <property type="match status" value="1"/>
</dbReference>
<evidence type="ECO:0000256" key="2">
    <source>
        <dbReference type="ARBA" id="ARBA00022670"/>
    </source>
</evidence>
<keyword evidence="3" id="KW-0378">Hydrolase</keyword>
<dbReference type="InterPro" id="IPR005320">
    <property type="entry name" value="Peptidase_S51"/>
</dbReference>
<dbReference type="SUPFAM" id="SSF52317">
    <property type="entry name" value="Class I glutamine amidotransferase-like"/>
    <property type="match status" value="1"/>
</dbReference>
<accession>A0A1M4TDQ6</accession>
<dbReference type="AlphaFoldDB" id="A0A1M4TDQ6"/>
<keyword evidence="2" id="KW-0645">Protease</keyword>
<comment type="similarity">
    <text evidence="1">Belongs to the peptidase S51 family.</text>
</comment>
<keyword evidence="4" id="KW-0720">Serine protease</keyword>